<feature type="domain" description="ResB-like" evidence="8">
    <location>
        <begin position="354"/>
        <end position="427"/>
    </location>
</feature>
<evidence type="ECO:0000259" key="8">
    <source>
        <dbReference type="Pfam" id="PF05140"/>
    </source>
</evidence>
<feature type="transmembrane region" description="Helical" evidence="6">
    <location>
        <begin position="969"/>
        <end position="987"/>
    </location>
</feature>
<feature type="transmembrane region" description="Helical" evidence="6">
    <location>
        <begin position="790"/>
        <end position="812"/>
    </location>
</feature>
<feature type="transmembrane region" description="Helical" evidence="6">
    <location>
        <begin position="845"/>
        <end position="862"/>
    </location>
</feature>
<accession>A0ABW2MUQ2</accession>
<dbReference type="Pfam" id="PF05140">
    <property type="entry name" value="ResB"/>
    <property type="match status" value="1"/>
</dbReference>
<keyword evidence="2 6" id="KW-0812">Transmembrane</keyword>
<feature type="transmembrane region" description="Helical" evidence="6">
    <location>
        <begin position="824"/>
        <end position="840"/>
    </location>
</feature>
<evidence type="ECO:0000259" key="7">
    <source>
        <dbReference type="Pfam" id="PF01578"/>
    </source>
</evidence>
<keyword evidence="5 6" id="KW-0472">Membrane</keyword>
<feature type="transmembrane region" description="Helical" evidence="6">
    <location>
        <begin position="52"/>
        <end position="70"/>
    </location>
</feature>
<feature type="transmembrane region" description="Helical" evidence="6">
    <location>
        <begin position="994"/>
        <end position="1014"/>
    </location>
</feature>
<feature type="transmembrane region" description="Helical" evidence="6">
    <location>
        <begin position="1034"/>
        <end position="1052"/>
    </location>
</feature>
<dbReference type="InterPro" id="IPR007816">
    <property type="entry name" value="ResB-like_domain"/>
</dbReference>
<comment type="caution">
    <text evidence="9">The sequence shown here is derived from an EMBL/GenBank/DDBJ whole genome shotgun (WGS) entry which is preliminary data.</text>
</comment>
<feature type="transmembrane region" description="Helical" evidence="6">
    <location>
        <begin position="82"/>
        <end position="102"/>
    </location>
</feature>
<evidence type="ECO:0000256" key="3">
    <source>
        <dbReference type="ARBA" id="ARBA00022748"/>
    </source>
</evidence>
<dbReference type="PANTHER" id="PTHR30071">
    <property type="entry name" value="HEME EXPORTER PROTEIN C"/>
    <property type="match status" value="1"/>
</dbReference>
<evidence type="ECO:0000313" key="10">
    <source>
        <dbReference type="Proteomes" id="UP001596415"/>
    </source>
</evidence>
<protein>
    <submittedName>
        <fullName evidence="9">Cytochrome c biogenesis protein CcsA</fullName>
    </submittedName>
</protein>
<dbReference type="Proteomes" id="UP001596415">
    <property type="component" value="Unassembled WGS sequence"/>
</dbReference>
<gene>
    <name evidence="9" type="primary">ccsA</name>
    <name evidence="9" type="ORF">ACFQO1_12150</name>
</gene>
<dbReference type="InterPro" id="IPR045062">
    <property type="entry name" value="Cyt_c_biogenesis_CcsA/CcmC"/>
</dbReference>
<reference evidence="10" key="1">
    <citation type="journal article" date="2019" name="Int. J. Syst. Evol. Microbiol.">
        <title>The Global Catalogue of Microorganisms (GCM) 10K type strain sequencing project: providing services to taxonomists for standard genome sequencing and annotation.</title>
        <authorList>
            <consortium name="The Broad Institute Genomics Platform"/>
            <consortium name="The Broad Institute Genome Sequencing Center for Infectious Disease"/>
            <person name="Wu L."/>
            <person name="Ma J."/>
        </authorList>
    </citation>
    <scope>NUCLEOTIDE SEQUENCE [LARGE SCALE GENOMIC DNA]</scope>
    <source>
        <strain evidence="10">CGMCC 1.16306</strain>
    </source>
</reference>
<dbReference type="PANTHER" id="PTHR30071:SF1">
    <property type="entry name" value="CYTOCHROME B_B6 PROTEIN-RELATED"/>
    <property type="match status" value="1"/>
</dbReference>
<evidence type="ECO:0000256" key="2">
    <source>
        <dbReference type="ARBA" id="ARBA00022692"/>
    </source>
</evidence>
<dbReference type="Pfam" id="PF01578">
    <property type="entry name" value="Cytochrom_C_asm"/>
    <property type="match status" value="1"/>
</dbReference>
<dbReference type="RefSeq" id="WP_380218413.1">
    <property type="nucleotide sequence ID" value="NZ_JBHTBN010000006.1"/>
</dbReference>
<organism evidence="9 10">
    <name type="scientific">Jejudonia soesokkakensis</name>
    <dbReference type="NCBI Taxonomy" id="1323432"/>
    <lineage>
        <taxon>Bacteria</taxon>
        <taxon>Pseudomonadati</taxon>
        <taxon>Bacteroidota</taxon>
        <taxon>Flavobacteriia</taxon>
        <taxon>Flavobacteriales</taxon>
        <taxon>Flavobacteriaceae</taxon>
        <taxon>Jejudonia</taxon>
    </lineage>
</organism>
<dbReference type="EMBL" id="JBHTBN010000006">
    <property type="protein sequence ID" value="MFC7358443.1"/>
    <property type="molecule type" value="Genomic_DNA"/>
</dbReference>
<comment type="subcellular location">
    <subcellularLocation>
        <location evidence="1">Membrane</location>
        <topology evidence="1">Multi-pass membrane protein</topology>
    </subcellularLocation>
</comment>
<evidence type="ECO:0000256" key="5">
    <source>
        <dbReference type="ARBA" id="ARBA00023136"/>
    </source>
</evidence>
<evidence type="ECO:0000256" key="1">
    <source>
        <dbReference type="ARBA" id="ARBA00004141"/>
    </source>
</evidence>
<dbReference type="InterPro" id="IPR002541">
    <property type="entry name" value="Cyt_c_assembly"/>
</dbReference>
<name>A0ABW2MUQ2_9FLAO</name>
<sequence>MQKKLADILFSTRLTAVLFIVFAVAMGIGTFMDASSETSPTPYSRELIYNAWWFEAIMGMFVINFVGNIFRFRLYKKEKWATLTLHLSFILILVGAFVTRYIGYEGVLHIREGATENTMLSEHAYLTVFIDGDYKVDGVAMRRNLKPKRLRLSERLDNSFTIDTDYNNQPVTISYKNFIKNAKEGLIENDAGEQYLKIVEAGEGDRHDHLLKVGEVANIHNVLFALNKPTEGAINITYNQEENTYDISTPFEGTFMRMADQFEGGVVKDSVQPLMLRSLYQMAGMAFVIPDPVVYGAQGIIKGDAAEKTNQDALVVNITSNGETKSVELLGGKGSLPDPKLTEIGGLKVYATYGSQPIELPFSITLNDFIAEKYPGTERGFKSFKSKVTVVDGDKLDDEEIFMNNVLDRDGYRFFQSGFDPDEKGTILAVNHDFWGTWITYIGYFLLYFGLMAILFDRHTRFASLKKMLDKIKKKKAQLTLLITILISFSGFAQDAHEEHTNIPQQHSKATKAQLDSLIIANAVSKEHAAKFGKLVIQDDGRMKPVNTFASELLRKISRKNSYEGLDANQVFISMTEFPRFWVETPIIAVKWQNDSLRNILGVEKDASRIAMLDLFDERGNNKLEPYLEEATNTNTPTQIQKDIVKTYENVYLLNQALTGGILKIFPLPNNDNNKWVSYPELNEANFTGMDSTVTRTILPVYFQTVNEARQTGDYTQAEDILNGITNFQKKYGSEVLPSENKVNAEILYNKVDIFNKLYRYFAMIGILMFVFIIIQIFKEGKVVNTLVTICKYIIWVFFGLMTLGLALRWYVSGHAPWSDAYESIIYVAWATVFFGLAFGRKSNLTIASTAFVAAIILWVANQNWLDPSIANLQPVLDSYWLMIHVAVIVASYGPFTLGMILGATSLLLMLLTTKSNYKKMDLNIKEITVIIEMALTVGLVMLTIGNFLGGQWANESWGRYWGWDPKETWALISIMVYAFVIHMRLVPGLRGKWIFNVMAIAAYASIMMTYFGVNFYLTGLHSYASGDVPVTPSFVYYLLVFFAVLATLAFFRYRKFYVKKS</sequence>
<feature type="transmembrane region" description="Helical" evidence="6">
    <location>
        <begin position="758"/>
        <end position="778"/>
    </location>
</feature>
<keyword evidence="10" id="KW-1185">Reference proteome</keyword>
<feature type="domain" description="Cytochrome c assembly protein" evidence="7">
    <location>
        <begin position="818"/>
        <end position="1022"/>
    </location>
</feature>
<evidence type="ECO:0000256" key="6">
    <source>
        <dbReference type="SAM" id="Phobius"/>
    </source>
</evidence>
<feature type="transmembrane region" description="Helical" evidence="6">
    <location>
        <begin position="12"/>
        <end position="32"/>
    </location>
</feature>
<keyword evidence="4 6" id="KW-1133">Transmembrane helix</keyword>
<proteinExistence type="predicted"/>
<keyword evidence="3" id="KW-0201">Cytochrome c-type biogenesis</keyword>
<evidence type="ECO:0000313" key="9">
    <source>
        <dbReference type="EMBL" id="MFC7358443.1"/>
    </source>
</evidence>
<feature type="transmembrane region" description="Helical" evidence="6">
    <location>
        <begin position="882"/>
        <end position="909"/>
    </location>
</feature>
<feature type="transmembrane region" description="Helical" evidence="6">
    <location>
        <begin position="435"/>
        <end position="456"/>
    </location>
</feature>
<feature type="transmembrane region" description="Helical" evidence="6">
    <location>
        <begin position="930"/>
        <end position="949"/>
    </location>
</feature>
<evidence type="ECO:0000256" key="4">
    <source>
        <dbReference type="ARBA" id="ARBA00022989"/>
    </source>
</evidence>
<feature type="transmembrane region" description="Helical" evidence="6">
    <location>
        <begin position="477"/>
        <end position="493"/>
    </location>
</feature>